<dbReference type="InterPro" id="IPR050834">
    <property type="entry name" value="Glycosyltransf_2"/>
</dbReference>
<proteinExistence type="inferred from homology"/>
<dbReference type="RefSeq" id="WP_055342521.1">
    <property type="nucleotide sequence ID" value="NZ_CDNI01000021.1"/>
</dbReference>
<evidence type="ECO:0000259" key="4">
    <source>
        <dbReference type="Pfam" id="PF00535"/>
    </source>
</evidence>
<dbReference type="InterPro" id="IPR029044">
    <property type="entry name" value="Nucleotide-diphossugar_trans"/>
</dbReference>
<keyword evidence="3 5" id="KW-0808">Transferase</keyword>
<organism evidence="5 6">
    <name type="scientific">Paraclostridium sordellii</name>
    <name type="common">Clostridium sordellii</name>
    <dbReference type="NCBI Taxonomy" id="1505"/>
    <lineage>
        <taxon>Bacteria</taxon>
        <taxon>Bacillati</taxon>
        <taxon>Bacillota</taxon>
        <taxon>Clostridia</taxon>
        <taxon>Peptostreptococcales</taxon>
        <taxon>Peptostreptococcaceae</taxon>
        <taxon>Paraclostridium</taxon>
    </lineage>
</organism>
<feature type="domain" description="Glycosyltransferase 2-like" evidence="4">
    <location>
        <begin position="4"/>
        <end position="165"/>
    </location>
</feature>
<keyword evidence="2" id="KW-0328">Glycosyltransferase</keyword>
<dbReference type="AlphaFoldDB" id="A0A0C7R6K7"/>
<dbReference type="Proteomes" id="UP000049127">
    <property type="component" value="Unassembled WGS sequence"/>
</dbReference>
<evidence type="ECO:0000256" key="2">
    <source>
        <dbReference type="ARBA" id="ARBA00022676"/>
    </source>
</evidence>
<gene>
    <name evidence="5" type="primary">kfoC_2</name>
    <name evidence="5" type="ORF">R28058_22831</name>
</gene>
<dbReference type="SUPFAM" id="SSF53448">
    <property type="entry name" value="Nucleotide-diphospho-sugar transferases"/>
    <property type="match status" value="1"/>
</dbReference>
<protein>
    <submittedName>
        <fullName evidence="5">Glycosyltransferase</fullName>
    </submittedName>
</protein>
<reference evidence="5 6" key="1">
    <citation type="submission" date="2015-01" db="EMBL/GenBank/DDBJ databases">
        <authorList>
            <person name="Aslett A.Martin."/>
            <person name="De Silva Nishadi"/>
        </authorList>
    </citation>
    <scope>NUCLEOTIDE SEQUENCE [LARGE SCALE GENOMIC DNA]</scope>
    <source>
        <strain evidence="5 6">R28058</strain>
    </source>
</reference>
<evidence type="ECO:0000256" key="1">
    <source>
        <dbReference type="ARBA" id="ARBA00006739"/>
    </source>
</evidence>
<comment type="similarity">
    <text evidence="1">Belongs to the glycosyltransferase 2 family.</text>
</comment>
<evidence type="ECO:0000313" key="6">
    <source>
        <dbReference type="Proteomes" id="UP000049127"/>
    </source>
</evidence>
<sequence>MKYSVLMTVYKNDNPKYFRKSIMSMITQTKTPDEMIIVKDGPISGELQNTINVIDKKFPNIIIQVQLKKNVGLGLALNEGLKVCRNDLVARMDADDISINTRCEFQLKEFEMDNNLDIVGCSVDEFIDDEKNIISSRIVPISNEDIHKFAKQRDPFNHPTVMYRKSKVLGCGGYSDLRKNQDTDLWIKMLSNGCKAKNLKESLVLFRFDENTYKRRKNWMNTKLLIKIRYNAFKIGFSSIGDLLKVSIIQLAIYILPIKFQKIIYGRFLRQRNT</sequence>
<dbReference type="Pfam" id="PF00535">
    <property type="entry name" value="Glycos_transf_2"/>
    <property type="match status" value="1"/>
</dbReference>
<dbReference type="OrthoDB" id="9785185at2"/>
<evidence type="ECO:0000256" key="3">
    <source>
        <dbReference type="ARBA" id="ARBA00022679"/>
    </source>
</evidence>
<evidence type="ECO:0000313" key="5">
    <source>
        <dbReference type="EMBL" id="CEQ04550.1"/>
    </source>
</evidence>
<dbReference type="PANTHER" id="PTHR43685:SF5">
    <property type="entry name" value="GLYCOSYLTRANSFERASE EPSE-RELATED"/>
    <property type="match status" value="1"/>
</dbReference>
<dbReference type="GO" id="GO:0016757">
    <property type="term" value="F:glycosyltransferase activity"/>
    <property type="evidence" value="ECO:0007669"/>
    <property type="project" value="UniProtKB-KW"/>
</dbReference>
<dbReference type="Gene3D" id="3.90.550.10">
    <property type="entry name" value="Spore Coat Polysaccharide Biosynthesis Protein SpsA, Chain A"/>
    <property type="match status" value="1"/>
</dbReference>
<name>A0A0C7R6K7_PARSO</name>
<dbReference type="EMBL" id="CEKZ01000003">
    <property type="protein sequence ID" value="CEQ04550.1"/>
    <property type="molecule type" value="Genomic_DNA"/>
</dbReference>
<dbReference type="InterPro" id="IPR001173">
    <property type="entry name" value="Glyco_trans_2-like"/>
</dbReference>
<dbReference type="PANTHER" id="PTHR43685">
    <property type="entry name" value="GLYCOSYLTRANSFERASE"/>
    <property type="match status" value="1"/>
</dbReference>
<accession>A0A0C7R6K7</accession>